<dbReference type="InterPro" id="IPR001245">
    <property type="entry name" value="Ser-Thr/Tyr_kinase_cat_dom"/>
</dbReference>
<evidence type="ECO:0000259" key="1">
    <source>
        <dbReference type="PROSITE" id="PS50011"/>
    </source>
</evidence>
<dbReference type="SUPFAM" id="SSF56112">
    <property type="entry name" value="Protein kinase-like (PK-like)"/>
    <property type="match status" value="1"/>
</dbReference>
<feature type="non-terminal residue" evidence="2">
    <location>
        <position position="303"/>
    </location>
</feature>
<dbReference type="InterPro" id="IPR050122">
    <property type="entry name" value="RTK"/>
</dbReference>
<dbReference type="PROSITE" id="PS50011">
    <property type="entry name" value="PROTEIN_KINASE_DOM"/>
    <property type="match status" value="1"/>
</dbReference>
<feature type="domain" description="Protein kinase" evidence="1">
    <location>
        <begin position="1"/>
        <end position="273"/>
    </location>
</feature>
<dbReference type="PANTHER" id="PTHR24416">
    <property type="entry name" value="TYROSINE-PROTEIN KINASE RECEPTOR"/>
    <property type="match status" value="1"/>
</dbReference>
<dbReference type="Proteomes" id="UP001642540">
    <property type="component" value="Unassembled WGS sequence"/>
</dbReference>
<organism evidence="2 3">
    <name type="scientific">Orchesella dallaii</name>
    <dbReference type="NCBI Taxonomy" id="48710"/>
    <lineage>
        <taxon>Eukaryota</taxon>
        <taxon>Metazoa</taxon>
        <taxon>Ecdysozoa</taxon>
        <taxon>Arthropoda</taxon>
        <taxon>Hexapoda</taxon>
        <taxon>Collembola</taxon>
        <taxon>Entomobryomorpha</taxon>
        <taxon>Entomobryoidea</taxon>
        <taxon>Orchesellidae</taxon>
        <taxon>Orchesellinae</taxon>
        <taxon>Orchesella</taxon>
    </lineage>
</organism>
<comment type="caution">
    <text evidence="2">The sequence shown here is derived from an EMBL/GenBank/DDBJ whole genome shotgun (WGS) entry which is preliminary data.</text>
</comment>
<name>A0ABP1S4H7_9HEXA</name>
<dbReference type="InterPro" id="IPR000719">
    <property type="entry name" value="Prot_kinase_dom"/>
</dbReference>
<evidence type="ECO:0000313" key="2">
    <source>
        <dbReference type="EMBL" id="CAL8143287.1"/>
    </source>
</evidence>
<evidence type="ECO:0000313" key="3">
    <source>
        <dbReference type="Proteomes" id="UP001642540"/>
    </source>
</evidence>
<dbReference type="PRINTS" id="PR00109">
    <property type="entry name" value="TYRKINASE"/>
</dbReference>
<dbReference type="InterPro" id="IPR011009">
    <property type="entry name" value="Kinase-like_dom_sf"/>
</dbReference>
<sequence>MAQQKQLMIEVPMYQKEDLNLGKVLGQARFKDPSRPPVAVKQFFTEQWKAVTQQDKDKAYAEMLKVGVMQHPNIVKLVGMVRDSLPWLILEYMSGGSLLEFVSTPNRVLTESTLFGFCLDICSGMKFLHQRQFLHRDLAARNILLNGNIAKIADLGLSSFIRPGTGGKYTVNNFAIHHASREVIVESVYQKESDVWSFGILMYEMFSRGRVPYGHQTKPEQILDYIRDGITPVDLQPYIFSENVSYVMKVILKIHRAERPTFQTLLDYFSTVVPVKHAQASGSRGHRLPPQIAPTVCRIAPQM</sequence>
<dbReference type="PANTHER" id="PTHR24416:SF611">
    <property type="entry name" value="TYROSINE-PROTEIN KINASE TRANSMEMBRANE RECEPTOR ROR"/>
    <property type="match status" value="1"/>
</dbReference>
<protein>
    <recommendedName>
        <fullName evidence="1">Protein kinase domain-containing protein</fullName>
    </recommendedName>
</protein>
<dbReference type="Gene3D" id="1.10.510.10">
    <property type="entry name" value="Transferase(Phosphotransferase) domain 1"/>
    <property type="match status" value="1"/>
</dbReference>
<dbReference type="InterPro" id="IPR020635">
    <property type="entry name" value="Tyr_kinase_cat_dom"/>
</dbReference>
<dbReference type="PROSITE" id="PS00109">
    <property type="entry name" value="PROTEIN_KINASE_TYR"/>
    <property type="match status" value="1"/>
</dbReference>
<dbReference type="EMBL" id="CAXLJM020000154">
    <property type="protein sequence ID" value="CAL8143287.1"/>
    <property type="molecule type" value="Genomic_DNA"/>
</dbReference>
<dbReference type="SMART" id="SM00219">
    <property type="entry name" value="TyrKc"/>
    <property type="match status" value="1"/>
</dbReference>
<keyword evidence="3" id="KW-1185">Reference proteome</keyword>
<gene>
    <name evidence="2" type="ORF">ODALV1_LOCUS29428</name>
</gene>
<accession>A0ABP1S4H7</accession>
<dbReference type="InterPro" id="IPR008266">
    <property type="entry name" value="Tyr_kinase_AS"/>
</dbReference>
<dbReference type="Pfam" id="PF07714">
    <property type="entry name" value="PK_Tyr_Ser-Thr"/>
    <property type="match status" value="1"/>
</dbReference>
<proteinExistence type="predicted"/>
<reference evidence="2 3" key="1">
    <citation type="submission" date="2024-08" db="EMBL/GenBank/DDBJ databases">
        <authorList>
            <person name="Cucini C."/>
            <person name="Frati F."/>
        </authorList>
    </citation>
    <scope>NUCLEOTIDE SEQUENCE [LARGE SCALE GENOMIC DNA]</scope>
</reference>